<feature type="compositionally biased region" description="Polar residues" evidence="1">
    <location>
        <begin position="12"/>
        <end position="21"/>
    </location>
</feature>
<accession>A0A392VM51</accession>
<evidence type="ECO:0000313" key="2">
    <source>
        <dbReference type="EMBL" id="MCI88469.1"/>
    </source>
</evidence>
<feature type="non-terminal residue" evidence="2">
    <location>
        <position position="60"/>
    </location>
</feature>
<name>A0A392VM51_9FABA</name>
<evidence type="ECO:0000313" key="3">
    <source>
        <dbReference type="Proteomes" id="UP000265520"/>
    </source>
</evidence>
<dbReference type="EMBL" id="LXQA011193954">
    <property type="protein sequence ID" value="MCI88469.1"/>
    <property type="molecule type" value="Genomic_DNA"/>
</dbReference>
<feature type="region of interest" description="Disordered" evidence="1">
    <location>
        <begin position="1"/>
        <end position="21"/>
    </location>
</feature>
<organism evidence="2 3">
    <name type="scientific">Trifolium medium</name>
    <dbReference type="NCBI Taxonomy" id="97028"/>
    <lineage>
        <taxon>Eukaryota</taxon>
        <taxon>Viridiplantae</taxon>
        <taxon>Streptophyta</taxon>
        <taxon>Embryophyta</taxon>
        <taxon>Tracheophyta</taxon>
        <taxon>Spermatophyta</taxon>
        <taxon>Magnoliopsida</taxon>
        <taxon>eudicotyledons</taxon>
        <taxon>Gunneridae</taxon>
        <taxon>Pentapetalae</taxon>
        <taxon>rosids</taxon>
        <taxon>fabids</taxon>
        <taxon>Fabales</taxon>
        <taxon>Fabaceae</taxon>
        <taxon>Papilionoideae</taxon>
        <taxon>50 kb inversion clade</taxon>
        <taxon>NPAAA clade</taxon>
        <taxon>Hologalegina</taxon>
        <taxon>IRL clade</taxon>
        <taxon>Trifolieae</taxon>
        <taxon>Trifolium</taxon>
    </lineage>
</organism>
<proteinExistence type="predicted"/>
<dbReference type="Proteomes" id="UP000265520">
    <property type="component" value="Unassembled WGS sequence"/>
</dbReference>
<evidence type="ECO:0000256" key="1">
    <source>
        <dbReference type="SAM" id="MobiDB-lite"/>
    </source>
</evidence>
<reference evidence="2 3" key="1">
    <citation type="journal article" date="2018" name="Front. Plant Sci.">
        <title>Red Clover (Trifolium pratense) and Zigzag Clover (T. medium) - A Picture of Genomic Similarities and Differences.</title>
        <authorList>
            <person name="Dluhosova J."/>
            <person name="Istvanek J."/>
            <person name="Nedelnik J."/>
            <person name="Repkova J."/>
        </authorList>
    </citation>
    <scope>NUCLEOTIDE SEQUENCE [LARGE SCALE GENOMIC DNA]</scope>
    <source>
        <strain evidence="3">cv. 10/8</strain>
        <tissue evidence="2">Leaf</tissue>
    </source>
</reference>
<keyword evidence="3" id="KW-1185">Reference proteome</keyword>
<dbReference type="AlphaFoldDB" id="A0A392VM51"/>
<comment type="caution">
    <text evidence="2">The sequence shown here is derived from an EMBL/GenBank/DDBJ whole genome shotgun (WGS) entry which is preliminary data.</text>
</comment>
<sequence>MKEAEEGGSDNLPETSTSKLSASLGIPEVEFVNLKEENPVATLKLLLTRRTVECHATSSP</sequence>
<protein>
    <submittedName>
        <fullName evidence="2">Uncharacterized protein</fullName>
    </submittedName>
</protein>